<dbReference type="EMBL" id="BSDD01000001">
    <property type="protein sequence ID" value="GLH68914.1"/>
    <property type="molecule type" value="Genomic_DNA"/>
</dbReference>
<gene>
    <name evidence="2" type="ORF">GETHPA_04470</name>
</gene>
<reference evidence="2 3" key="1">
    <citation type="journal article" date="2023" name="Antonie Van Leeuwenhoek">
        <title>Mesoterricola silvestris gen. nov., sp. nov., Mesoterricola sediminis sp. nov., Geothrix oryzae sp. nov., Geothrix edaphica sp. nov., Geothrix rubra sp. nov., and Geothrix limicola sp. nov., six novel members of Acidobacteriota isolated from soils.</title>
        <authorList>
            <person name="Itoh H."/>
            <person name="Sugisawa Y."/>
            <person name="Mise K."/>
            <person name="Xu Z."/>
            <person name="Kuniyasu M."/>
            <person name="Ushijima N."/>
            <person name="Kawano K."/>
            <person name="Kobayashi E."/>
            <person name="Shiratori Y."/>
            <person name="Masuda Y."/>
            <person name="Senoo K."/>
        </authorList>
    </citation>
    <scope>NUCLEOTIDE SEQUENCE [LARGE SCALE GENOMIC DNA]</scope>
    <source>
        <strain evidence="2 3">Red803</strain>
    </source>
</reference>
<dbReference type="Pfam" id="PF07238">
    <property type="entry name" value="PilZ"/>
    <property type="match status" value="1"/>
</dbReference>
<feature type="domain" description="PilZ" evidence="1">
    <location>
        <begin position="6"/>
        <end position="117"/>
    </location>
</feature>
<organism evidence="2 3">
    <name type="scientific">Geothrix rubra</name>
    <dbReference type="NCBI Taxonomy" id="2927977"/>
    <lineage>
        <taxon>Bacteria</taxon>
        <taxon>Pseudomonadati</taxon>
        <taxon>Acidobacteriota</taxon>
        <taxon>Holophagae</taxon>
        <taxon>Holophagales</taxon>
        <taxon>Holophagaceae</taxon>
        <taxon>Geothrix</taxon>
    </lineage>
</organism>
<dbReference type="Proteomes" id="UP001165089">
    <property type="component" value="Unassembled WGS sequence"/>
</dbReference>
<dbReference type="Gene3D" id="2.40.10.220">
    <property type="entry name" value="predicted glycosyltransferase like domains"/>
    <property type="match status" value="1"/>
</dbReference>
<name>A0ABQ5Q338_9BACT</name>
<evidence type="ECO:0000259" key="1">
    <source>
        <dbReference type="Pfam" id="PF07238"/>
    </source>
</evidence>
<comment type="caution">
    <text evidence="2">The sequence shown here is derived from an EMBL/GenBank/DDBJ whole genome shotgun (WGS) entry which is preliminary data.</text>
</comment>
<evidence type="ECO:0000313" key="2">
    <source>
        <dbReference type="EMBL" id="GLH68914.1"/>
    </source>
</evidence>
<accession>A0ABQ5Q338</accession>
<evidence type="ECO:0000313" key="3">
    <source>
        <dbReference type="Proteomes" id="UP001165089"/>
    </source>
</evidence>
<sequence>MSSETDRRRFERLSTAGKPYGVRFQLHGREITGARLANLSACGCGLEVQMADAADLEAGVALQALCLEHPDLPLVPLEGTVVRVLGKVPGKTTGYVLVGVDFTDITPVVQELIQGHVQAQQAGIGL</sequence>
<protein>
    <recommendedName>
        <fullName evidence="1">PilZ domain-containing protein</fullName>
    </recommendedName>
</protein>
<dbReference type="SUPFAM" id="SSF141371">
    <property type="entry name" value="PilZ domain-like"/>
    <property type="match status" value="1"/>
</dbReference>
<dbReference type="RefSeq" id="WP_285722563.1">
    <property type="nucleotide sequence ID" value="NZ_BSDD01000001.1"/>
</dbReference>
<proteinExistence type="predicted"/>
<keyword evidence="3" id="KW-1185">Reference proteome</keyword>
<dbReference type="InterPro" id="IPR009875">
    <property type="entry name" value="PilZ_domain"/>
</dbReference>